<dbReference type="GO" id="GO:0016020">
    <property type="term" value="C:membrane"/>
    <property type="evidence" value="ECO:0007669"/>
    <property type="project" value="UniProtKB-SubCell"/>
</dbReference>
<dbReference type="InterPro" id="IPR003598">
    <property type="entry name" value="Ig_sub2"/>
</dbReference>
<evidence type="ECO:0000259" key="5">
    <source>
        <dbReference type="PROSITE" id="PS50835"/>
    </source>
</evidence>
<dbReference type="InterPro" id="IPR007110">
    <property type="entry name" value="Ig-like_dom"/>
</dbReference>
<dbReference type="Pfam" id="PF13895">
    <property type="entry name" value="Ig_2"/>
    <property type="match status" value="1"/>
</dbReference>
<comment type="subcellular location">
    <subcellularLocation>
        <location evidence="1">Membrane</location>
        <topology evidence="1">Single-pass membrane protein</topology>
    </subcellularLocation>
</comment>
<comment type="caution">
    <text evidence="6">The sequence shown here is derived from an EMBL/GenBank/DDBJ whole genome shotgun (WGS) entry which is preliminary data.</text>
</comment>
<dbReference type="InterPro" id="IPR013162">
    <property type="entry name" value="CD80_C2-set"/>
</dbReference>
<dbReference type="InterPro" id="IPR003599">
    <property type="entry name" value="Ig_sub"/>
</dbReference>
<keyword evidence="4" id="KW-1133">Transmembrane helix</keyword>
<organism evidence="6 7">
    <name type="scientific">Amblyomma americanum</name>
    <name type="common">Lone star tick</name>
    <dbReference type="NCBI Taxonomy" id="6943"/>
    <lineage>
        <taxon>Eukaryota</taxon>
        <taxon>Metazoa</taxon>
        <taxon>Ecdysozoa</taxon>
        <taxon>Arthropoda</taxon>
        <taxon>Chelicerata</taxon>
        <taxon>Arachnida</taxon>
        <taxon>Acari</taxon>
        <taxon>Parasitiformes</taxon>
        <taxon>Ixodida</taxon>
        <taxon>Ixodoidea</taxon>
        <taxon>Ixodidae</taxon>
        <taxon>Amblyomminae</taxon>
        <taxon>Amblyomma</taxon>
    </lineage>
</organism>
<proteinExistence type="predicted"/>
<name>A0AAQ4F9T1_AMBAM</name>
<feature type="domain" description="Ig-like" evidence="5">
    <location>
        <begin position="274"/>
        <end position="361"/>
    </location>
</feature>
<dbReference type="Gene3D" id="2.60.40.10">
    <property type="entry name" value="Immunoglobulins"/>
    <property type="match status" value="4"/>
</dbReference>
<keyword evidence="3" id="KW-1015">Disulfide bond</keyword>
<evidence type="ECO:0000256" key="3">
    <source>
        <dbReference type="ARBA" id="ARBA00023157"/>
    </source>
</evidence>
<sequence length="619" mass="68820">MGFGNFLQAKHRPAHLWAGRAYLSSADEPALLMIGDVVAADAGLYVCSTLFANGAQRNSTVSFVVIVPPETPVIRDKFGSKVEKMAGPYREGESLTLTCEVTGGVPEPTVTWWRNTTEQLHHTVDSSSHGVTRSTLELPQLHRHDLNASLVCRASNHNGTYVVTSAVSLDLYLKPSMVRIRSKQRPLAAGLPAEIECEAAGSRPPPVITWWRGETKISADHVKVMHIGRRVFSVVTYTPTREDKGKRVRCVAENPNIEGSFIEASYSLDVHYKPLVTLQLGKRLRLEEIYEGQDVYLECSIDANPRMSEVIWRFEGSQDVHSDPAAKVITSNQSLVFQAIQRLNAGRYTCVAINTVGETVSNELRLRVQYTPVCLPWQAEVYPVLMHELVQVSCNVKAYPKEVTFQWAFNGSGRSHELQTFMSDGSCSIAAYVPRDRTDYGTLLCWASNKVGRQREPCRFEIVPRGPPKPPYNCTLSNQTEDAFLAECSEDPRGRGMYQMYGLEVHDSSCSRLLANLSADRPSFWVHGVPAGLTYLLVLYAVNRMGRSQPVVLRAEAADRYWDGITGQGYESSGCEQSNSLGIIVIAVCMAALFLTFLFGLIKHCLNKQQCFKDNKGSR</sequence>
<dbReference type="SMART" id="SM00409">
    <property type="entry name" value="IG"/>
    <property type="match status" value="3"/>
</dbReference>
<dbReference type="SMART" id="SM00408">
    <property type="entry name" value="IGc2"/>
    <property type="match status" value="2"/>
</dbReference>
<keyword evidence="7" id="KW-1185">Reference proteome</keyword>
<feature type="domain" description="Ig-like" evidence="5">
    <location>
        <begin position="175"/>
        <end position="267"/>
    </location>
</feature>
<accession>A0AAQ4F9T1</accession>
<dbReference type="Pfam" id="PF08205">
    <property type="entry name" value="C2-set_2"/>
    <property type="match status" value="1"/>
</dbReference>
<dbReference type="SUPFAM" id="SSF48726">
    <property type="entry name" value="Immunoglobulin"/>
    <property type="match status" value="5"/>
</dbReference>
<dbReference type="SUPFAM" id="SSF49265">
    <property type="entry name" value="Fibronectin type III"/>
    <property type="match status" value="1"/>
</dbReference>
<dbReference type="PROSITE" id="PS50835">
    <property type="entry name" value="IG_LIKE"/>
    <property type="match status" value="4"/>
</dbReference>
<evidence type="ECO:0000256" key="1">
    <source>
        <dbReference type="ARBA" id="ARBA00004167"/>
    </source>
</evidence>
<dbReference type="InterPro" id="IPR013783">
    <property type="entry name" value="Ig-like_fold"/>
</dbReference>
<keyword evidence="2 4" id="KW-0472">Membrane</keyword>
<dbReference type="EMBL" id="JARKHS020005412">
    <property type="protein sequence ID" value="KAK8783563.1"/>
    <property type="molecule type" value="Genomic_DNA"/>
</dbReference>
<reference evidence="6 7" key="1">
    <citation type="journal article" date="2023" name="Arcadia Sci">
        <title>De novo assembly of a long-read Amblyomma americanum tick genome.</title>
        <authorList>
            <person name="Chou S."/>
            <person name="Poskanzer K.E."/>
            <person name="Rollins M."/>
            <person name="Thuy-Boun P.S."/>
        </authorList>
    </citation>
    <scope>NUCLEOTIDE SEQUENCE [LARGE SCALE GENOMIC DNA]</scope>
    <source>
        <strain evidence="6">F_SG_1</strain>
        <tissue evidence="6">Salivary glands</tissue>
    </source>
</reference>
<protein>
    <recommendedName>
        <fullName evidence="5">Ig-like domain-containing protein</fullName>
    </recommendedName>
</protein>
<keyword evidence="4" id="KW-0812">Transmembrane</keyword>
<dbReference type="InterPro" id="IPR036179">
    <property type="entry name" value="Ig-like_dom_sf"/>
</dbReference>
<dbReference type="PANTHER" id="PTHR23278:SF19">
    <property type="entry name" value="OBSCURIN"/>
    <property type="match status" value="1"/>
</dbReference>
<dbReference type="AlphaFoldDB" id="A0AAQ4F9T1"/>
<dbReference type="PANTHER" id="PTHR23278">
    <property type="entry name" value="SIDESTEP PROTEIN"/>
    <property type="match status" value="1"/>
</dbReference>
<dbReference type="InterPro" id="IPR036116">
    <property type="entry name" value="FN3_sf"/>
</dbReference>
<evidence type="ECO:0000256" key="4">
    <source>
        <dbReference type="SAM" id="Phobius"/>
    </source>
</evidence>
<dbReference type="CDD" id="cd00096">
    <property type="entry name" value="Ig"/>
    <property type="match status" value="1"/>
</dbReference>
<feature type="domain" description="Ig-like" evidence="5">
    <location>
        <begin position="69"/>
        <end position="168"/>
    </location>
</feature>
<feature type="transmembrane region" description="Helical" evidence="4">
    <location>
        <begin position="581"/>
        <end position="602"/>
    </location>
</feature>
<feature type="domain" description="Ig-like" evidence="5">
    <location>
        <begin position="376"/>
        <end position="461"/>
    </location>
</feature>
<evidence type="ECO:0000313" key="7">
    <source>
        <dbReference type="Proteomes" id="UP001321473"/>
    </source>
</evidence>
<evidence type="ECO:0000313" key="6">
    <source>
        <dbReference type="EMBL" id="KAK8783563.1"/>
    </source>
</evidence>
<evidence type="ECO:0000256" key="2">
    <source>
        <dbReference type="ARBA" id="ARBA00023136"/>
    </source>
</evidence>
<gene>
    <name evidence="6" type="ORF">V5799_010073</name>
</gene>
<dbReference type="Proteomes" id="UP001321473">
    <property type="component" value="Unassembled WGS sequence"/>
</dbReference>
<dbReference type="Pfam" id="PF13927">
    <property type="entry name" value="Ig_3"/>
    <property type="match status" value="1"/>
</dbReference>